<evidence type="ECO:0008006" key="4">
    <source>
        <dbReference type="Google" id="ProtNLM"/>
    </source>
</evidence>
<dbReference type="InterPro" id="IPR009003">
    <property type="entry name" value="Peptidase_S1_PA"/>
</dbReference>
<gene>
    <name evidence="2" type="ORF">MSP7336_04023</name>
</gene>
<name>A0A375Z493_MYCSH</name>
<sequence length="268" mass="26476">MRIVTTATGLLAGLTLALTGCEHPPNTLDASPTISPSQRHVTDIAVQGPAAPVPPDPRVGAIFLGAGDLHTCTGSVLHSAGGDLVLTAAHCLAAGINTTFVPGFSGAAAAPDVWTVDAAYFDPRWLANRDPHADYAIARVSRPEGGTIEAAAGAGLALGTAPKAGTQIRVVGYPARVGGGPVGCQAGTNVTEDGYPALPCSGLVDGTSGAPWLIGSTVSGVIGGLDGGGCDDNVSYSAPFDEHIAALLARAEAGGPGDRAPNALSGQC</sequence>
<dbReference type="PROSITE" id="PS51257">
    <property type="entry name" value="PROKAR_LIPOPROTEIN"/>
    <property type="match status" value="1"/>
</dbReference>
<dbReference type="Gene3D" id="2.40.10.10">
    <property type="entry name" value="Trypsin-like serine proteases"/>
    <property type="match status" value="2"/>
</dbReference>
<dbReference type="GO" id="GO:0006508">
    <property type="term" value="P:proteolysis"/>
    <property type="evidence" value="ECO:0007669"/>
    <property type="project" value="InterPro"/>
</dbReference>
<dbReference type="AlphaFoldDB" id="A0A375Z493"/>
<keyword evidence="1" id="KW-0732">Signal</keyword>
<organism evidence="2 3">
    <name type="scientific">Mycobacterium shimoidei</name>
    <dbReference type="NCBI Taxonomy" id="29313"/>
    <lineage>
        <taxon>Bacteria</taxon>
        <taxon>Bacillati</taxon>
        <taxon>Actinomycetota</taxon>
        <taxon>Actinomycetes</taxon>
        <taxon>Mycobacteriales</taxon>
        <taxon>Mycobacteriaceae</taxon>
        <taxon>Mycobacterium</taxon>
    </lineage>
</organism>
<dbReference type="PANTHER" id="PTHR15462">
    <property type="entry name" value="SERINE PROTEASE"/>
    <property type="match status" value="1"/>
</dbReference>
<dbReference type="InterPro" id="IPR043504">
    <property type="entry name" value="Peptidase_S1_PA_chymotrypsin"/>
</dbReference>
<reference evidence="2 3" key="1">
    <citation type="submission" date="2018-05" db="EMBL/GenBank/DDBJ databases">
        <authorList>
            <consortium name="IHU Genomes"/>
        </authorList>
    </citation>
    <scope>NUCLEOTIDE SEQUENCE [LARGE SCALE GENOMIC DNA]</scope>
    <source>
        <strain evidence="2 3">P7336</strain>
    </source>
</reference>
<dbReference type="PANTHER" id="PTHR15462:SF8">
    <property type="entry name" value="SERINE PROTEASE"/>
    <property type="match status" value="1"/>
</dbReference>
<proteinExistence type="predicted"/>
<evidence type="ECO:0000256" key="1">
    <source>
        <dbReference type="ARBA" id="ARBA00022729"/>
    </source>
</evidence>
<evidence type="ECO:0000313" key="2">
    <source>
        <dbReference type="EMBL" id="SRX95750.1"/>
    </source>
</evidence>
<keyword evidence="3" id="KW-1185">Reference proteome</keyword>
<dbReference type="EMBL" id="UEGW01000001">
    <property type="protein sequence ID" value="SRX95750.1"/>
    <property type="molecule type" value="Genomic_DNA"/>
</dbReference>
<dbReference type="Proteomes" id="UP000252015">
    <property type="component" value="Unassembled WGS sequence"/>
</dbReference>
<dbReference type="InterPro" id="IPR018114">
    <property type="entry name" value="TRYPSIN_HIS"/>
</dbReference>
<dbReference type="GO" id="GO:0004252">
    <property type="term" value="F:serine-type endopeptidase activity"/>
    <property type="evidence" value="ECO:0007669"/>
    <property type="project" value="InterPro"/>
</dbReference>
<protein>
    <recommendedName>
        <fullName evidence="4">Trypsin</fullName>
    </recommendedName>
</protein>
<dbReference type="InterPro" id="IPR050966">
    <property type="entry name" value="Glutamyl_endopeptidase"/>
</dbReference>
<dbReference type="Pfam" id="PF13365">
    <property type="entry name" value="Trypsin_2"/>
    <property type="match status" value="1"/>
</dbReference>
<dbReference type="SUPFAM" id="SSF50494">
    <property type="entry name" value="Trypsin-like serine proteases"/>
    <property type="match status" value="1"/>
</dbReference>
<accession>A0A375Z493</accession>
<dbReference type="STRING" id="29313.BHQ16_21345"/>
<dbReference type="RefSeq" id="WP_113964423.1">
    <property type="nucleotide sequence ID" value="NZ_UEGW01000001.1"/>
</dbReference>
<dbReference type="PROSITE" id="PS00134">
    <property type="entry name" value="TRYPSIN_HIS"/>
    <property type="match status" value="1"/>
</dbReference>
<evidence type="ECO:0000313" key="3">
    <source>
        <dbReference type="Proteomes" id="UP000252015"/>
    </source>
</evidence>